<dbReference type="GO" id="GO:0009555">
    <property type="term" value="P:pollen development"/>
    <property type="evidence" value="ECO:0007669"/>
    <property type="project" value="UniProtKB-ARBA"/>
</dbReference>
<protein>
    <recommendedName>
        <fullName evidence="10">Transcription factor GAMYB</fullName>
    </recommendedName>
    <alternativeName>
        <fullName evidence="11">OsGAMyb</fullName>
    </alternativeName>
</protein>
<dbReference type="GO" id="GO:0005634">
    <property type="term" value="C:nucleus"/>
    <property type="evidence" value="ECO:0007669"/>
    <property type="project" value="UniProtKB-SubCell"/>
</dbReference>
<feature type="domain" description="Myb-like" evidence="13">
    <location>
        <begin position="38"/>
        <end position="90"/>
    </location>
</feature>
<evidence type="ECO:0000256" key="2">
    <source>
        <dbReference type="ARBA" id="ARBA00022737"/>
    </source>
</evidence>
<evidence type="ECO:0000256" key="6">
    <source>
        <dbReference type="ARBA" id="ARBA00023125"/>
    </source>
</evidence>
<keyword evidence="4" id="KW-0805">Transcription regulation</keyword>
<gene>
    <name evidence="15" type="ORF">ZIOFF_066300</name>
</gene>
<dbReference type="PANTHER" id="PTHR47995">
    <property type="entry name" value="TRANSCRIPTION FACTOR MYB33-RELATED"/>
    <property type="match status" value="1"/>
</dbReference>
<dbReference type="AlphaFoldDB" id="A0A8J5EZH6"/>
<dbReference type="PROSITE" id="PS50090">
    <property type="entry name" value="MYB_LIKE"/>
    <property type="match status" value="2"/>
</dbReference>
<evidence type="ECO:0000256" key="7">
    <source>
        <dbReference type="ARBA" id="ARBA00023159"/>
    </source>
</evidence>
<evidence type="ECO:0000256" key="8">
    <source>
        <dbReference type="ARBA" id="ARBA00023163"/>
    </source>
</evidence>
<dbReference type="SUPFAM" id="SSF46689">
    <property type="entry name" value="Homeodomain-like"/>
    <property type="match status" value="1"/>
</dbReference>
<keyword evidence="7" id="KW-0010">Activator</keyword>
<accession>A0A8J5EZH6</accession>
<dbReference type="FunFam" id="1.10.10.60:FF:000119">
    <property type="entry name" value="Transcription factor GAMYB"/>
    <property type="match status" value="1"/>
</dbReference>
<evidence type="ECO:0000256" key="1">
    <source>
        <dbReference type="ARBA" id="ARBA00004123"/>
    </source>
</evidence>
<dbReference type="Gene3D" id="1.10.10.60">
    <property type="entry name" value="Homeodomain-like"/>
    <property type="match status" value="2"/>
</dbReference>
<keyword evidence="3" id="KW-0221">Differentiation</keyword>
<feature type="domain" description="HTH myb-type" evidence="14">
    <location>
        <begin position="91"/>
        <end position="145"/>
    </location>
</feature>
<keyword evidence="6" id="KW-0238">DNA-binding</keyword>
<dbReference type="FunFam" id="1.10.10.60:FF:000001">
    <property type="entry name" value="MYB-related transcription factor"/>
    <property type="match status" value="1"/>
</dbReference>
<evidence type="ECO:0000256" key="10">
    <source>
        <dbReference type="ARBA" id="ARBA00071221"/>
    </source>
</evidence>
<dbReference type="InterPro" id="IPR017930">
    <property type="entry name" value="Myb_dom"/>
</dbReference>
<dbReference type="EMBL" id="JACMSC010000018">
    <property type="protein sequence ID" value="KAG6477050.1"/>
    <property type="molecule type" value="Genomic_DNA"/>
</dbReference>
<evidence type="ECO:0000256" key="12">
    <source>
        <dbReference type="SAM" id="MobiDB-lite"/>
    </source>
</evidence>
<dbReference type="PROSITE" id="PS00175">
    <property type="entry name" value="PG_MUTASE"/>
    <property type="match status" value="1"/>
</dbReference>
<evidence type="ECO:0000313" key="16">
    <source>
        <dbReference type="Proteomes" id="UP000734854"/>
    </source>
</evidence>
<evidence type="ECO:0000256" key="5">
    <source>
        <dbReference type="ARBA" id="ARBA00023089"/>
    </source>
</evidence>
<keyword evidence="5" id="KW-0287">Flowering</keyword>
<keyword evidence="2" id="KW-0677">Repeat</keyword>
<feature type="domain" description="Myb-like" evidence="13">
    <location>
        <begin position="91"/>
        <end position="141"/>
    </location>
</feature>
<comment type="subcellular location">
    <subcellularLocation>
        <location evidence="1">Nucleus</location>
    </subcellularLocation>
</comment>
<dbReference type="GO" id="GO:0003677">
    <property type="term" value="F:DNA binding"/>
    <property type="evidence" value="ECO:0007669"/>
    <property type="project" value="UniProtKB-KW"/>
</dbReference>
<reference evidence="15 16" key="1">
    <citation type="submission" date="2020-08" db="EMBL/GenBank/DDBJ databases">
        <title>Plant Genome Project.</title>
        <authorList>
            <person name="Zhang R.-G."/>
        </authorList>
    </citation>
    <scope>NUCLEOTIDE SEQUENCE [LARGE SCALE GENOMIC DNA]</scope>
    <source>
        <tissue evidence="15">Rhizome</tissue>
    </source>
</reference>
<dbReference type="InterPro" id="IPR001005">
    <property type="entry name" value="SANT/Myb"/>
</dbReference>
<dbReference type="InterPro" id="IPR001345">
    <property type="entry name" value="PG/BPGM_mutase_AS"/>
</dbReference>
<evidence type="ECO:0000256" key="3">
    <source>
        <dbReference type="ARBA" id="ARBA00022782"/>
    </source>
</evidence>
<dbReference type="GO" id="GO:0030154">
    <property type="term" value="P:cell differentiation"/>
    <property type="evidence" value="ECO:0007669"/>
    <property type="project" value="UniProtKB-KW"/>
</dbReference>
<evidence type="ECO:0000313" key="15">
    <source>
        <dbReference type="EMBL" id="KAG6477050.1"/>
    </source>
</evidence>
<feature type="region of interest" description="Disordered" evidence="12">
    <location>
        <begin position="1"/>
        <end position="46"/>
    </location>
</feature>
<keyword evidence="8" id="KW-0804">Transcription</keyword>
<dbReference type="CDD" id="cd00167">
    <property type="entry name" value="SANT"/>
    <property type="match status" value="2"/>
</dbReference>
<keyword evidence="9" id="KW-0539">Nucleus</keyword>
<proteinExistence type="predicted"/>
<evidence type="ECO:0000259" key="14">
    <source>
        <dbReference type="PROSITE" id="PS51294"/>
    </source>
</evidence>
<dbReference type="Pfam" id="PF00249">
    <property type="entry name" value="Myb_DNA-binding"/>
    <property type="match status" value="2"/>
</dbReference>
<evidence type="ECO:0000259" key="13">
    <source>
        <dbReference type="PROSITE" id="PS50090"/>
    </source>
</evidence>
<comment type="caution">
    <text evidence="15">The sequence shown here is derived from an EMBL/GenBank/DDBJ whole genome shotgun (WGS) entry which is preliminary data.</text>
</comment>
<dbReference type="GO" id="GO:0003824">
    <property type="term" value="F:catalytic activity"/>
    <property type="evidence" value="ECO:0007669"/>
    <property type="project" value="InterPro"/>
</dbReference>
<evidence type="ECO:0000256" key="9">
    <source>
        <dbReference type="ARBA" id="ARBA00023242"/>
    </source>
</evidence>
<dbReference type="Proteomes" id="UP000734854">
    <property type="component" value="Unassembled WGS sequence"/>
</dbReference>
<dbReference type="SMART" id="SM00717">
    <property type="entry name" value="SANT"/>
    <property type="match status" value="2"/>
</dbReference>
<feature type="compositionally biased region" description="Low complexity" evidence="12">
    <location>
        <begin position="10"/>
        <end position="21"/>
    </location>
</feature>
<dbReference type="GO" id="GO:0009908">
    <property type="term" value="P:flower development"/>
    <property type="evidence" value="ECO:0007669"/>
    <property type="project" value="UniProtKB-KW"/>
</dbReference>
<dbReference type="InterPro" id="IPR009057">
    <property type="entry name" value="Homeodomain-like_sf"/>
</dbReference>
<sequence length="435" mass="47249">MVGEDRESSAAPPAAAAAAAETGGGGGKKAGGKGGGGAEGMRKGPWTPAEDEILLEHVRRHGEGNWNAVQRLSGLARCGKSCRLRWANHLRPNLKKGSFAPEEEFLILRLHAQLGNKWARMAAQLPGRTDNEIKNYWNTRLKRRQRAGLPIYPPELQDAIRFGRRLQRQNQASQGTPPPPLLSATRHQAQLPPLQLPPLLDLVSFCPQLEMTPPPTSHPCQLSFAFPVPSLSPPTTPTSSLLRKPQMGLCNYDFNPPTLMSPPYAVKMELPSNQLYQEAAGGGGPRNCGLTEPLLHEPHPLGLEHIKTGELLLLPAVDDHAVRWGNLFCAGDYDCGSNQEGNMETPLQFDFALLLAGTEGNGEALGSRMKDMAEFLDLPAPVVLDWCNSDNTELSSAQPSTVVVGEDVAVDMQQLAPSQDWNVNSWPWSNMPGIC</sequence>
<feature type="compositionally biased region" description="Gly residues" evidence="12">
    <location>
        <begin position="22"/>
        <end position="39"/>
    </location>
</feature>
<evidence type="ECO:0000256" key="11">
    <source>
        <dbReference type="ARBA" id="ARBA00078675"/>
    </source>
</evidence>
<keyword evidence="16" id="KW-1185">Reference proteome</keyword>
<dbReference type="PROSITE" id="PS51294">
    <property type="entry name" value="HTH_MYB"/>
    <property type="match status" value="2"/>
</dbReference>
<name>A0A8J5EZH6_ZINOF</name>
<evidence type="ECO:0000256" key="4">
    <source>
        <dbReference type="ARBA" id="ARBA00023015"/>
    </source>
</evidence>
<feature type="domain" description="HTH myb-type" evidence="14">
    <location>
        <begin position="38"/>
        <end position="90"/>
    </location>
</feature>
<organism evidence="15 16">
    <name type="scientific">Zingiber officinale</name>
    <name type="common">Ginger</name>
    <name type="synonym">Amomum zingiber</name>
    <dbReference type="NCBI Taxonomy" id="94328"/>
    <lineage>
        <taxon>Eukaryota</taxon>
        <taxon>Viridiplantae</taxon>
        <taxon>Streptophyta</taxon>
        <taxon>Embryophyta</taxon>
        <taxon>Tracheophyta</taxon>
        <taxon>Spermatophyta</taxon>
        <taxon>Magnoliopsida</taxon>
        <taxon>Liliopsida</taxon>
        <taxon>Zingiberales</taxon>
        <taxon>Zingiberaceae</taxon>
        <taxon>Zingiber</taxon>
    </lineage>
</organism>
<dbReference type="PANTHER" id="PTHR47995:SF18">
    <property type="entry name" value="TRANSCRIPTION FACTOR MYB65"/>
    <property type="match status" value="1"/>
</dbReference>